<dbReference type="RefSeq" id="WP_062761987.1">
    <property type="nucleotide sequence ID" value="NZ_CP121045.1"/>
</dbReference>
<protein>
    <submittedName>
        <fullName evidence="4">ATP synthase subunit E</fullName>
    </submittedName>
</protein>
<dbReference type="Pfam" id="PF01257">
    <property type="entry name" value="2Fe-2S_thioredx"/>
    <property type="match status" value="1"/>
</dbReference>
<dbReference type="Proteomes" id="UP000075787">
    <property type="component" value="Unassembled WGS sequence"/>
</dbReference>
<dbReference type="PANTHER" id="PTHR43342:SF1">
    <property type="entry name" value="BIFURCATING [FEFE] HYDROGENASE GAMMA SUBUNIT"/>
    <property type="match status" value="1"/>
</dbReference>
<sequence length="165" mass="17356">MTRYDSWTPEKGALIIGDMAAEGRTALLPILHEIQASFGHVPAEAVPMIAEALNLTRADVHGVVSFYHDFHETPVAPRVLKLCRAEACQAAGADQVARRVAERTGLACGETSADGALAVVAVYCLGLCATAPSAMLEGPGVEGGRRLGARLGGPRLERLIDEAVR</sequence>
<dbReference type="InterPro" id="IPR036249">
    <property type="entry name" value="Thioredoxin-like_sf"/>
</dbReference>
<dbReference type="GO" id="GO:0046872">
    <property type="term" value="F:metal ion binding"/>
    <property type="evidence" value="ECO:0007669"/>
    <property type="project" value="UniProtKB-KW"/>
</dbReference>
<accession>A0A162LPL2</accession>
<gene>
    <name evidence="4" type="ORF">AUP44_22395</name>
</gene>
<proteinExistence type="predicted"/>
<evidence type="ECO:0000256" key="3">
    <source>
        <dbReference type="ARBA" id="ARBA00023014"/>
    </source>
</evidence>
<dbReference type="EMBL" id="LPZR01000047">
    <property type="protein sequence ID" value="KYO56206.1"/>
    <property type="molecule type" value="Genomic_DNA"/>
</dbReference>
<dbReference type="SUPFAM" id="SSF52833">
    <property type="entry name" value="Thioredoxin-like"/>
    <property type="match status" value="1"/>
</dbReference>
<evidence type="ECO:0000313" key="4">
    <source>
        <dbReference type="EMBL" id="KYO56206.1"/>
    </source>
</evidence>
<keyword evidence="2" id="KW-0408">Iron</keyword>
<evidence type="ECO:0000313" key="5">
    <source>
        <dbReference type="Proteomes" id="UP000075787"/>
    </source>
</evidence>
<evidence type="ECO:0000256" key="2">
    <source>
        <dbReference type="ARBA" id="ARBA00023004"/>
    </source>
</evidence>
<keyword evidence="1" id="KW-0479">Metal-binding</keyword>
<reference evidence="4 5" key="1">
    <citation type="submission" date="2015-12" db="EMBL/GenBank/DDBJ databases">
        <title>Genome sequence of Tistrella mobilis MCCC 1A02139.</title>
        <authorList>
            <person name="Lu L."/>
            <person name="Lai Q."/>
            <person name="Shao Z."/>
            <person name="Qian P."/>
        </authorList>
    </citation>
    <scope>NUCLEOTIDE SEQUENCE [LARGE SCALE GENOMIC DNA]</scope>
    <source>
        <strain evidence="4 5">MCCC 1A02139</strain>
    </source>
</reference>
<keyword evidence="3" id="KW-0411">Iron-sulfur</keyword>
<dbReference type="InterPro" id="IPR028431">
    <property type="entry name" value="NADP_DH_HndA-like"/>
</dbReference>
<dbReference type="PANTHER" id="PTHR43342">
    <property type="entry name" value="NADH-QUINONE OXIDOREDUCTASE, E SUBUNIT"/>
    <property type="match status" value="1"/>
</dbReference>
<dbReference type="Gene3D" id="1.10.10.1590">
    <property type="entry name" value="NADH-quinone oxidoreductase subunit E"/>
    <property type="match status" value="1"/>
</dbReference>
<dbReference type="Gene3D" id="3.40.30.10">
    <property type="entry name" value="Glutaredoxin"/>
    <property type="match status" value="1"/>
</dbReference>
<organism evidence="4 5">
    <name type="scientific">Tistrella mobilis</name>
    <dbReference type="NCBI Taxonomy" id="171437"/>
    <lineage>
        <taxon>Bacteria</taxon>
        <taxon>Pseudomonadati</taxon>
        <taxon>Pseudomonadota</taxon>
        <taxon>Alphaproteobacteria</taxon>
        <taxon>Geminicoccales</taxon>
        <taxon>Geminicoccaceae</taxon>
        <taxon>Tistrella</taxon>
    </lineage>
</organism>
<name>A0A162LPL2_9PROT</name>
<comment type="caution">
    <text evidence="4">The sequence shown here is derived from an EMBL/GenBank/DDBJ whole genome shotgun (WGS) entry which is preliminary data.</text>
</comment>
<dbReference type="InterPro" id="IPR041921">
    <property type="entry name" value="NuoE_N"/>
</dbReference>
<evidence type="ECO:0000256" key="1">
    <source>
        <dbReference type="ARBA" id="ARBA00022723"/>
    </source>
</evidence>
<dbReference type="AlphaFoldDB" id="A0A162LPL2"/>
<dbReference type="GeneID" id="97242554"/>
<dbReference type="GO" id="GO:0051536">
    <property type="term" value="F:iron-sulfur cluster binding"/>
    <property type="evidence" value="ECO:0007669"/>
    <property type="project" value="UniProtKB-KW"/>
</dbReference>
<dbReference type="OrthoDB" id="9807941at2"/>